<evidence type="ECO:0000259" key="1">
    <source>
        <dbReference type="SMART" id="SM00894"/>
    </source>
</evidence>
<dbReference type="EMBL" id="FLRB01000035">
    <property type="protein sequence ID" value="SBT22851.1"/>
    <property type="molecule type" value="Genomic_DNA"/>
</dbReference>
<evidence type="ECO:0000313" key="4">
    <source>
        <dbReference type="Proteomes" id="UP000092840"/>
    </source>
</evidence>
<evidence type="ECO:0000313" key="2">
    <source>
        <dbReference type="EMBL" id="SBT19325.1"/>
    </source>
</evidence>
<dbReference type="RefSeq" id="WP_083203069.1">
    <property type="nucleotide sequence ID" value="NZ_FLRA01000035.1"/>
</dbReference>
<organism evidence="2 5">
    <name type="scientific">Marinomonas gallaica</name>
    <dbReference type="NCBI Taxonomy" id="1806667"/>
    <lineage>
        <taxon>Bacteria</taxon>
        <taxon>Pseudomonadati</taxon>
        <taxon>Pseudomonadota</taxon>
        <taxon>Gammaproteobacteria</taxon>
        <taxon>Oceanospirillales</taxon>
        <taxon>Oceanospirillaceae</taxon>
        <taxon>Marinomonas</taxon>
    </lineage>
</organism>
<dbReference type="Proteomes" id="UP000092871">
    <property type="component" value="Unassembled WGS sequence"/>
</dbReference>
<dbReference type="Proteomes" id="UP000092840">
    <property type="component" value="Unassembled WGS sequence"/>
</dbReference>
<dbReference type="Pfam" id="PF05901">
    <property type="entry name" value="Excalibur"/>
    <property type="match status" value="1"/>
</dbReference>
<accession>A0A1C3JVZ3</accession>
<sequence length="108" mass="12324">MLSQLYPIFIIGASLFLYSEYQSSQTNKVATIVEPRHSVEFQYSESSRPRQIATSPIRVQHQPAFQCDGRQHCSQMRTRAEAEFFLASCPDTKMDGDHDGIPCEGYFL</sequence>
<dbReference type="EMBL" id="FLRA01000035">
    <property type="protein sequence ID" value="SBT19325.1"/>
    <property type="molecule type" value="Genomic_DNA"/>
</dbReference>
<dbReference type="SMART" id="SM00894">
    <property type="entry name" value="Excalibur"/>
    <property type="match status" value="1"/>
</dbReference>
<keyword evidence="4" id="KW-1185">Reference proteome</keyword>
<protein>
    <submittedName>
        <fullName evidence="2">Excalibur calcium-binding domain protein</fullName>
    </submittedName>
</protein>
<evidence type="ECO:0000313" key="3">
    <source>
        <dbReference type="EMBL" id="SBT22851.1"/>
    </source>
</evidence>
<dbReference type="OrthoDB" id="9800417at2"/>
<reference evidence="3 4" key="2">
    <citation type="submission" date="2016-06" db="EMBL/GenBank/DDBJ databases">
        <authorList>
            <person name="Rodrigo-Torres L."/>
            <person name="Arahal D.R."/>
        </authorList>
    </citation>
    <scope>NUCLEOTIDE SEQUENCE [LARGE SCALE GENOMIC DNA]</scope>
    <source>
        <strain evidence="3 4">CECT 5116</strain>
    </source>
</reference>
<reference evidence="2 5" key="1">
    <citation type="submission" date="2016-06" db="EMBL/GenBank/DDBJ databases">
        <authorList>
            <person name="Kjaerup R.B."/>
            <person name="Dalgaard T.S."/>
            <person name="Juul-Madsen H.R."/>
        </authorList>
    </citation>
    <scope>NUCLEOTIDE SEQUENCE [LARGE SCALE GENOMIC DNA]</scope>
    <source>
        <strain evidence="2 5">CECT 5115</strain>
    </source>
</reference>
<name>A0A1C3JVZ3_9GAMM</name>
<dbReference type="InterPro" id="IPR008613">
    <property type="entry name" value="Excalibur_Ca-bd_domain"/>
</dbReference>
<evidence type="ECO:0000313" key="5">
    <source>
        <dbReference type="Proteomes" id="UP000092871"/>
    </source>
</evidence>
<proteinExistence type="predicted"/>
<feature type="domain" description="Excalibur calcium-binding" evidence="1">
    <location>
        <begin position="69"/>
        <end position="104"/>
    </location>
</feature>
<dbReference type="AlphaFoldDB" id="A0A1C3JVZ3"/>
<gene>
    <name evidence="2" type="ORF">MGA5115_03487</name>
    <name evidence="3" type="ORF">MGA5116_03481</name>
</gene>